<name>A0A6M0SYT8_CLOBO</name>
<reference evidence="1 2" key="1">
    <citation type="submission" date="2019-02" db="EMBL/GenBank/DDBJ databases">
        <title>Genome sequencing of Clostridium botulinum clinical isolates.</title>
        <authorList>
            <person name="Brunt J."/>
            <person name="Van Vliet A.H.M."/>
            <person name="Stringer S.C."/>
            <person name="Grant K.A."/>
            <person name="Carter A.C."/>
            <person name="Peck M.W."/>
        </authorList>
    </citation>
    <scope>NUCLEOTIDE SEQUENCE [LARGE SCALE GENOMIC DNA]</scope>
    <source>
        <strain evidence="1 2">R1125/03</strain>
    </source>
</reference>
<dbReference type="AlphaFoldDB" id="A0A6M0SYT8"/>
<evidence type="ECO:0000313" key="1">
    <source>
        <dbReference type="EMBL" id="NFA60095.1"/>
    </source>
</evidence>
<protein>
    <submittedName>
        <fullName evidence="1">Uncharacterized protein</fullName>
    </submittedName>
</protein>
<organism evidence="1 2">
    <name type="scientific">Clostridium botulinum</name>
    <dbReference type="NCBI Taxonomy" id="1491"/>
    <lineage>
        <taxon>Bacteria</taxon>
        <taxon>Bacillati</taxon>
        <taxon>Bacillota</taxon>
        <taxon>Clostridia</taxon>
        <taxon>Eubacteriales</taxon>
        <taxon>Clostridiaceae</taxon>
        <taxon>Clostridium</taxon>
    </lineage>
</organism>
<comment type="caution">
    <text evidence="1">The sequence shown here is derived from an EMBL/GenBank/DDBJ whole genome shotgun (WGS) entry which is preliminary data.</text>
</comment>
<gene>
    <name evidence="1" type="ORF">EXM42_06720</name>
</gene>
<dbReference type="Proteomes" id="UP000473089">
    <property type="component" value="Unassembled WGS sequence"/>
</dbReference>
<dbReference type="EMBL" id="SGJP01000011">
    <property type="protein sequence ID" value="NFA60095.1"/>
    <property type="molecule type" value="Genomic_DNA"/>
</dbReference>
<evidence type="ECO:0000313" key="2">
    <source>
        <dbReference type="Proteomes" id="UP000473089"/>
    </source>
</evidence>
<sequence>MLDSFFKKKNVEQGEPLKINPIHYERINFFKDFKNNGYVKKVICIYEDVRCLPDVTYFNYSNDRATTDIPCIDKEIFIISDYDNENNIRTYTLIQTDFSIPIKYKVLMIKNSKDCDVNHTNPKYEIYKYIRNNNLVEIKDKPKIKQPQIDFGYGKIIIEVLEHLGTSNRESKIYNKNELFDLVLKNIRSSQYFMKCVDSIKDEETMNLRVKNRAMYYLNIIFDNCNKNTIAIYETLSNGRKYQENYYYNI</sequence>
<proteinExistence type="predicted"/>
<accession>A0A6M0SYT8</accession>